<dbReference type="EMBL" id="NKXS01001785">
    <property type="protein sequence ID" value="PIN16880.1"/>
    <property type="molecule type" value="Genomic_DNA"/>
</dbReference>
<evidence type="ECO:0008006" key="4">
    <source>
        <dbReference type="Google" id="ProtNLM"/>
    </source>
</evidence>
<accession>A0A2G9HHU9</accession>
<proteinExistence type="predicted"/>
<keyword evidence="3" id="KW-1185">Reference proteome</keyword>
<dbReference type="GO" id="GO:0006952">
    <property type="term" value="P:defense response"/>
    <property type="evidence" value="ECO:0007669"/>
    <property type="project" value="UniProtKB-KW"/>
</dbReference>
<reference evidence="3" key="1">
    <citation type="journal article" date="2018" name="Gigascience">
        <title>Genome assembly of the Pink Ipe (Handroanthus impetiginosus, Bignoniaceae), a highly valued, ecologically keystone Neotropical timber forest tree.</title>
        <authorList>
            <person name="Silva-Junior O.B."/>
            <person name="Grattapaglia D."/>
            <person name="Novaes E."/>
            <person name="Collevatti R.G."/>
        </authorList>
    </citation>
    <scope>NUCLEOTIDE SEQUENCE [LARGE SCALE GENOMIC DNA]</scope>
    <source>
        <strain evidence="3">cv. UFG-1</strain>
    </source>
</reference>
<dbReference type="STRING" id="429701.A0A2G9HHU9"/>
<dbReference type="PANTHER" id="PTHR36766:SF70">
    <property type="entry name" value="DISEASE RESISTANCE PROTEIN RGA4"/>
    <property type="match status" value="1"/>
</dbReference>
<dbReference type="SUPFAM" id="SSF52058">
    <property type="entry name" value="L domain-like"/>
    <property type="match status" value="1"/>
</dbReference>
<dbReference type="AlphaFoldDB" id="A0A2G9HHU9"/>
<evidence type="ECO:0000313" key="3">
    <source>
        <dbReference type="Proteomes" id="UP000231279"/>
    </source>
</evidence>
<dbReference type="InterPro" id="IPR032675">
    <property type="entry name" value="LRR_dom_sf"/>
</dbReference>
<dbReference type="OrthoDB" id="1700985at2759"/>
<dbReference type="Gene3D" id="3.80.10.10">
    <property type="entry name" value="Ribonuclease Inhibitor"/>
    <property type="match status" value="3"/>
</dbReference>
<dbReference type="PANTHER" id="PTHR36766">
    <property type="entry name" value="PLANT BROAD-SPECTRUM MILDEW RESISTANCE PROTEIN RPW8"/>
    <property type="match status" value="1"/>
</dbReference>
<evidence type="ECO:0000313" key="2">
    <source>
        <dbReference type="EMBL" id="PIN16880.1"/>
    </source>
</evidence>
<keyword evidence="1" id="KW-0611">Plant defense</keyword>
<organism evidence="2 3">
    <name type="scientific">Handroanthus impetiginosus</name>
    <dbReference type="NCBI Taxonomy" id="429701"/>
    <lineage>
        <taxon>Eukaryota</taxon>
        <taxon>Viridiplantae</taxon>
        <taxon>Streptophyta</taxon>
        <taxon>Embryophyta</taxon>
        <taxon>Tracheophyta</taxon>
        <taxon>Spermatophyta</taxon>
        <taxon>Magnoliopsida</taxon>
        <taxon>eudicotyledons</taxon>
        <taxon>Gunneridae</taxon>
        <taxon>Pentapetalae</taxon>
        <taxon>asterids</taxon>
        <taxon>lamiids</taxon>
        <taxon>Lamiales</taxon>
        <taxon>Bignoniaceae</taxon>
        <taxon>Crescentiina</taxon>
        <taxon>Tabebuia alliance</taxon>
        <taxon>Handroanthus</taxon>
    </lineage>
</organism>
<dbReference type="Proteomes" id="UP000231279">
    <property type="component" value="Unassembled WGS sequence"/>
</dbReference>
<protein>
    <recommendedName>
        <fullName evidence="4">Leucine-rich repeat protein</fullName>
    </recommendedName>
</protein>
<gene>
    <name evidence="2" type="ORF">CDL12_10455</name>
</gene>
<name>A0A2G9HHU9_9LAMI</name>
<sequence length="446" mass="50334">MDCKRCVFLPPAGQLPSLKKLYIKGLPGIKSIGAEFYGCDHSSFRSFQSLEKLSFKDMLEWEQWSSGPGDTDVEVFPSLLELCLDQCPKLQGYLPYCLSSLTKLVIHNCEQLSSSLPRLPQLQEMELKGCHHILLSGILGTNSVTSLELENMRNLIYLPEGWLLYLTRLERLVISNCFELMHMARNKKGLLHLTGLRHFIIRSCSSMVSMSQELHYLPQNVEYLELDCCHSLERLPLNLHNLGSLQELVITDCPQLESFSGIVFPSNLKGQVLRGCGLESLPEHMINNISSLEYLYISGCLVLTSFPRDNKAIPTTFKQITVDRCPNLEFLPEGMMHRSNTSLELLEIFDCSSITSFPQGQFPKTLRTLTIWNCSNLESLVDIITETVSLKSLRIGNCTKLQYLPSGLHTLIHLDYLELDGCPSIESFPEGGLPSTNLKKMHILNC</sequence>
<comment type="caution">
    <text evidence="2">The sequence shown here is derived from an EMBL/GenBank/DDBJ whole genome shotgun (WGS) entry which is preliminary data.</text>
</comment>
<evidence type="ECO:0000256" key="1">
    <source>
        <dbReference type="ARBA" id="ARBA00022821"/>
    </source>
</evidence>